<dbReference type="GO" id="GO:0004674">
    <property type="term" value="F:protein serine/threonine kinase activity"/>
    <property type="evidence" value="ECO:0007669"/>
    <property type="project" value="TreeGrafter"/>
</dbReference>
<dbReference type="VEuPathDB" id="MicrosporidiaDB:CWI36_0541p0040"/>
<accession>A0A4Q9LDN3</accession>
<dbReference type="STRING" id="148818.A0A4Q9LDN3"/>
<keyword evidence="3" id="KW-1185">Reference proteome</keyword>
<dbReference type="PROSITE" id="PS50011">
    <property type="entry name" value="PROTEIN_KINASE_DOM"/>
    <property type="match status" value="1"/>
</dbReference>
<sequence>MRIIKFSMIFLYQLCFDTLLYESRKENSIPMSKNCYEKNFESQIEMLRFENVEFVAEGEHGYVFGAIDSINGKKQAIKVSKSKPSIENEINMLSGLEHSNIIKLLNVKKQNSTIFIFYDFYEKTLYKFVDKNKINQRKKKIIIKQLLDVLVYLNEKQIIHNDLNPNNIMIQNSYTVRVIDFGISCSKESPKNLFMSNLSEEDNKKYFHYSPEVRDLAQTFDEKTDIWSLGCVIYFIETKKKLTEYILEENLQEKYRKFISYFIHKDPSYRISAEIARMSDFFDDIYKQMFCFCCLRSKIYFLNEIEYRIENDILLFEREEFHYQIHCDHTIESIILYQEKLSVIRRNNQDFIKQNPNFEFSKKCKFLVYLNQTKYMLYELPIEHFCVVWQAFRLLKDQNISTGLKKHVF</sequence>
<organism evidence="2 3">
    <name type="scientific">Hamiltosporidium magnivora</name>
    <dbReference type="NCBI Taxonomy" id="148818"/>
    <lineage>
        <taxon>Eukaryota</taxon>
        <taxon>Fungi</taxon>
        <taxon>Fungi incertae sedis</taxon>
        <taxon>Microsporidia</taxon>
        <taxon>Dubosqiidae</taxon>
        <taxon>Hamiltosporidium</taxon>
    </lineage>
</organism>
<protein>
    <submittedName>
        <fullName evidence="2">Protein kinase</fullName>
    </submittedName>
</protein>
<dbReference type="GO" id="GO:0005634">
    <property type="term" value="C:nucleus"/>
    <property type="evidence" value="ECO:0007669"/>
    <property type="project" value="TreeGrafter"/>
</dbReference>
<evidence type="ECO:0000259" key="1">
    <source>
        <dbReference type="PROSITE" id="PS50011"/>
    </source>
</evidence>
<dbReference type="Proteomes" id="UP000291404">
    <property type="component" value="Unassembled WGS sequence"/>
</dbReference>
<dbReference type="AlphaFoldDB" id="A0A4Q9LDN3"/>
<reference evidence="2 3" key="1">
    <citation type="submission" date="2017-12" db="EMBL/GenBank/DDBJ databases">
        <authorList>
            <person name="Pombert J.-F."/>
            <person name="Haag K.L."/>
            <person name="Ebert D."/>
        </authorList>
    </citation>
    <scope>NUCLEOTIDE SEQUENCE [LARGE SCALE GENOMIC DNA]</scope>
    <source>
        <strain evidence="2">BE-OM-2</strain>
    </source>
</reference>
<dbReference type="VEuPathDB" id="MicrosporidiaDB:CWI39_0120p0010"/>
<evidence type="ECO:0000313" key="3">
    <source>
        <dbReference type="Proteomes" id="UP000291404"/>
    </source>
</evidence>
<dbReference type="Gene3D" id="1.10.510.10">
    <property type="entry name" value="Transferase(Phosphotransferase) domain 1"/>
    <property type="match status" value="1"/>
</dbReference>
<dbReference type="EMBL" id="PITI01000541">
    <property type="protein sequence ID" value="TBU05974.1"/>
    <property type="molecule type" value="Genomic_DNA"/>
</dbReference>
<feature type="domain" description="Protein kinase" evidence="1">
    <location>
        <begin position="49"/>
        <end position="282"/>
    </location>
</feature>
<dbReference type="PANTHER" id="PTHR44167">
    <property type="entry name" value="OVARIAN-SPECIFIC SERINE/THREONINE-PROTEIN KINASE LOK-RELATED"/>
    <property type="match status" value="1"/>
</dbReference>
<dbReference type="PANTHER" id="PTHR44167:SF18">
    <property type="entry name" value="PROTEIN KINASE DOMAIN-CONTAINING PROTEIN"/>
    <property type="match status" value="1"/>
</dbReference>
<keyword evidence="2" id="KW-0808">Transferase</keyword>
<dbReference type="GO" id="GO:0005737">
    <property type="term" value="C:cytoplasm"/>
    <property type="evidence" value="ECO:0007669"/>
    <property type="project" value="TreeGrafter"/>
</dbReference>
<dbReference type="CDD" id="cd00180">
    <property type="entry name" value="PKc"/>
    <property type="match status" value="1"/>
</dbReference>
<dbReference type="Pfam" id="PF00069">
    <property type="entry name" value="Pkinase"/>
    <property type="match status" value="1"/>
</dbReference>
<keyword evidence="2" id="KW-0418">Kinase</keyword>
<dbReference type="GO" id="GO:0044773">
    <property type="term" value="P:mitotic DNA damage checkpoint signaling"/>
    <property type="evidence" value="ECO:0007669"/>
    <property type="project" value="TreeGrafter"/>
</dbReference>
<dbReference type="GO" id="GO:0005524">
    <property type="term" value="F:ATP binding"/>
    <property type="evidence" value="ECO:0007669"/>
    <property type="project" value="InterPro"/>
</dbReference>
<comment type="caution">
    <text evidence="2">The sequence shown here is derived from an EMBL/GenBank/DDBJ whole genome shotgun (WGS) entry which is preliminary data.</text>
</comment>
<dbReference type="InterPro" id="IPR011009">
    <property type="entry name" value="Kinase-like_dom_sf"/>
</dbReference>
<dbReference type="SUPFAM" id="SSF56112">
    <property type="entry name" value="Protein kinase-like (PK-like)"/>
    <property type="match status" value="1"/>
</dbReference>
<proteinExistence type="predicted"/>
<gene>
    <name evidence="2" type="ORF">CWI36_0541p0040</name>
</gene>
<dbReference type="InterPro" id="IPR000719">
    <property type="entry name" value="Prot_kinase_dom"/>
</dbReference>
<evidence type="ECO:0000313" key="2">
    <source>
        <dbReference type="EMBL" id="TBU05974.1"/>
    </source>
</evidence>
<name>A0A4Q9LDN3_9MICR</name>